<feature type="transmembrane region" description="Helical" evidence="1">
    <location>
        <begin position="326"/>
        <end position="343"/>
    </location>
</feature>
<proteinExistence type="predicted"/>
<dbReference type="PROSITE" id="PS50076">
    <property type="entry name" value="DNAJ_2"/>
    <property type="match status" value="1"/>
</dbReference>
<feature type="transmembrane region" description="Helical" evidence="1">
    <location>
        <begin position="234"/>
        <end position="251"/>
    </location>
</feature>
<name>A0A1E1ITY1_LEIGU</name>
<keyword evidence="1" id="KW-1133">Transmembrane helix</keyword>
<dbReference type="EMBL" id="CALQ01000657">
    <property type="protein sequence ID" value="CCM14725.1"/>
    <property type="molecule type" value="Genomic_DNA"/>
</dbReference>
<accession>A0A1E1ITY1</accession>
<dbReference type="InterPro" id="IPR036869">
    <property type="entry name" value="J_dom_sf"/>
</dbReference>
<feature type="domain" description="J" evidence="2">
    <location>
        <begin position="124"/>
        <end position="192"/>
    </location>
</feature>
<dbReference type="Pfam" id="PF00226">
    <property type="entry name" value="DnaJ"/>
    <property type="match status" value="1"/>
</dbReference>
<dbReference type="Gene3D" id="1.10.287.110">
    <property type="entry name" value="DnaJ domain"/>
    <property type="match status" value="1"/>
</dbReference>
<dbReference type="SMART" id="SM00271">
    <property type="entry name" value="DnaJ"/>
    <property type="match status" value="1"/>
</dbReference>
<dbReference type="AlphaFoldDB" id="A0A1E1ITY1"/>
<feature type="transmembrane region" description="Helical" evidence="1">
    <location>
        <begin position="257"/>
        <end position="274"/>
    </location>
</feature>
<dbReference type="CDD" id="cd06257">
    <property type="entry name" value="DnaJ"/>
    <property type="match status" value="1"/>
</dbReference>
<dbReference type="SUPFAM" id="SSF46565">
    <property type="entry name" value="Chaperone J-domain"/>
    <property type="match status" value="1"/>
</dbReference>
<dbReference type="InterPro" id="IPR001623">
    <property type="entry name" value="DnaJ_domain"/>
</dbReference>
<organism evidence="3">
    <name type="scientific">Leishmania guyanensis</name>
    <dbReference type="NCBI Taxonomy" id="5670"/>
    <lineage>
        <taxon>Eukaryota</taxon>
        <taxon>Discoba</taxon>
        <taxon>Euglenozoa</taxon>
        <taxon>Kinetoplastea</taxon>
        <taxon>Metakinetoplastina</taxon>
        <taxon>Trypanosomatida</taxon>
        <taxon>Trypanosomatidae</taxon>
        <taxon>Leishmaniinae</taxon>
        <taxon>Leishmania</taxon>
        <taxon>Leishmania guyanensis species complex</taxon>
    </lineage>
</organism>
<evidence type="ECO:0000256" key="1">
    <source>
        <dbReference type="SAM" id="Phobius"/>
    </source>
</evidence>
<feature type="transmembrane region" description="Helical" evidence="1">
    <location>
        <begin position="294"/>
        <end position="314"/>
    </location>
</feature>
<evidence type="ECO:0000313" key="3">
    <source>
        <dbReference type="EMBL" id="CCM14725.1"/>
    </source>
</evidence>
<keyword evidence="1" id="KW-0472">Membrane</keyword>
<reference evidence="3" key="1">
    <citation type="submission" date="2012-08" db="EMBL/GenBank/DDBJ databases">
        <title>Comparative genomics of metastatic and non-metastatic Leishmania guyanensis provides insights into polygenic factors involved in Leishmania RNA virus infection.</title>
        <authorList>
            <person name="Smith D."/>
            <person name="Hertz-Fowler C."/>
            <person name="Martin R."/>
            <person name="Dickens N."/>
            <person name="Fasel N."/>
            <person name="Falquet L."/>
            <person name="Beverley S."/>
            <person name="Zangger H."/>
            <person name="Calderon-Copete S."/>
            <person name="Mottram J."/>
            <person name="Xenarios I."/>
        </authorList>
    </citation>
    <scope>NUCLEOTIDE SEQUENCE</scope>
    <source>
        <strain evidence="3">MHOM/BR/75/M4147/SSU:IR2SAT-LUC</strain>
    </source>
</reference>
<gene>
    <name evidence="3" type="primary">LgM4147LRVhigh.20.00770.00280</name>
    <name evidence="3" type="ORF">BN36_2022230</name>
</gene>
<dbReference type="PANTHER" id="PTHR24074">
    <property type="entry name" value="CO-CHAPERONE PROTEIN DJLA"/>
    <property type="match status" value="1"/>
</dbReference>
<evidence type="ECO:0000259" key="2">
    <source>
        <dbReference type="PROSITE" id="PS50076"/>
    </source>
</evidence>
<protein>
    <recommendedName>
        <fullName evidence="2">J domain-containing protein</fullName>
    </recommendedName>
</protein>
<dbReference type="PRINTS" id="PR00625">
    <property type="entry name" value="JDOMAIN"/>
</dbReference>
<feature type="transmembrane region" description="Helical" evidence="1">
    <location>
        <begin position="90"/>
        <end position="111"/>
    </location>
</feature>
<feature type="transmembrane region" description="Helical" evidence="1">
    <location>
        <begin position="202"/>
        <end position="222"/>
    </location>
</feature>
<sequence>MKGNVNGESHSLSADALEKNNDFRRFVVRMKRMGRVFAVKSKAGTAPRVVVPPHDEATVQAVLTGEWLDCCFREYLERKRLFENRFRNRVGLMIRILGLLVLFLAVLWSIWPMWRVLIDVEVDDYYKALEVPSTATPTEITRGYRTMMKRWHPDHNPNCGQFCREKTERIKEAYDILLSRSDHELTLANQYHGGLMTLRSLLSFRGFQISGDAAMNVFMILLHVYPPSARKSSLLRVVCSVVILVFCAVHETLFASGFNIVTVIEVLYYFLSVAKGSAQQKSMEEVRQNSYFDVVRDAFVLLGCASATHIAVLWSESTTISMEEAFRMLYGSVYVLSFLYRFSPNMYDNFLMRKCSLPLTYVDMASGRFTWTRFATSELMFLVDDLFVFTCRISSAYRVVVYIVHFVSLCQFFMLPWDTPIVHGRASVRAAATGAEEPKVLTAASAQTTVAQSTNVDATHTAEQGTCVQSYITQEDEYVVADLDNETVAWMDIASLKYKALILALGRKHAQQHGQSVDAVDIAPSADLQNVVVIAFSRGAGTGPGASQQKLDVLCQVHDPEMSRLVAMERGPKVMVPARLKSLWNLDLARVEYRKGLGSDAPLTSAQVWRKRAQGRLSTAWKTLVVMVCVSVALALICAVTGPSSQAAVRSSKGIDSSLRPQLFARFLRALPPTHFVNALSGGLLTVAQIPICTLDWWDAGLTLGFLR</sequence>
<keyword evidence="1" id="KW-0812">Transmembrane</keyword>
<dbReference type="InterPro" id="IPR050817">
    <property type="entry name" value="DjlA_DnaK_co-chaperone"/>
</dbReference>